<sequence>MITHLDHIQLAMPPEQEDRARTFFVGLLGMTEETKPEPLAARGGCWFRSGPTIVHVGVESNFGPQGKAHPAFCVSDLATLAERLRTASLPVQPDTALPDRRRIYTTDPFGNRLEFIQDGDGFGQK</sequence>
<protein>
    <recommendedName>
        <fullName evidence="3">Glyoxalase</fullName>
    </recommendedName>
</protein>
<accession>A0AAE9ZVH5</accession>
<dbReference type="Gene3D" id="3.10.180.10">
    <property type="entry name" value="2,3-Dihydroxybiphenyl 1,2-Dioxygenase, domain 1"/>
    <property type="match status" value="1"/>
</dbReference>
<dbReference type="EMBL" id="CP119075">
    <property type="protein sequence ID" value="WED64842.1"/>
    <property type="molecule type" value="Genomic_DNA"/>
</dbReference>
<proteinExistence type="predicted"/>
<dbReference type="PANTHER" id="PTHR39175:SF1">
    <property type="entry name" value="FAMILY PROTEIN, PUTATIVE (AFU_ORTHOLOGUE AFUA_3G15060)-RELATED"/>
    <property type="match status" value="1"/>
</dbReference>
<dbReference type="PANTHER" id="PTHR39175">
    <property type="entry name" value="FAMILY PROTEIN, PUTATIVE (AFU_ORTHOLOGUE AFUA_3G15060)-RELATED"/>
    <property type="match status" value="1"/>
</dbReference>
<dbReference type="Proteomes" id="UP001218638">
    <property type="component" value="Chromosome"/>
</dbReference>
<evidence type="ECO:0000313" key="2">
    <source>
        <dbReference type="Proteomes" id="UP001218638"/>
    </source>
</evidence>
<dbReference type="SUPFAM" id="SSF54593">
    <property type="entry name" value="Glyoxalase/Bleomycin resistance protein/Dihydroxybiphenyl dioxygenase"/>
    <property type="match status" value="1"/>
</dbReference>
<dbReference type="AlphaFoldDB" id="A0AAE9ZVH5"/>
<reference evidence="1" key="1">
    <citation type="submission" date="2023-03" db="EMBL/GenBank/DDBJ databases">
        <title>Lomoglobus Profundus gen. nov., sp. nov., a novel member of the phylum Verrucomicrobia, isolated from deep-marine sediment of South China Sea.</title>
        <authorList>
            <person name="Ahmad T."/>
            <person name="Ishaq S.E."/>
            <person name="Wang F."/>
        </authorList>
    </citation>
    <scope>NUCLEOTIDE SEQUENCE</scope>
    <source>
        <strain evidence="1">LMO-M01</strain>
    </source>
</reference>
<dbReference type="InterPro" id="IPR029068">
    <property type="entry name" value="Glyas_Bleomycin-R_OHBP_Dase"/>
</dbReference>
<organism evidence="1 2">
    <name type="scientific">Synoicihabitans lomoniglobus</name>
    <dbReference type="NCBI Taxonomy" id="2909285"/>
    <lineage>
        <taxon>Bacteria</taxon>
        <taxon>Pseudomonadati</taxon>
        <taxon>Verrucomicrobiota</taxon>
        <taxon>Opitutia</taxon>
        <taxon>Opitutales</taxon>
        <taxon>Opitutaceae</taxon>
        <taxon>Synoicihabitans</taxon>
    </lineage>
</organism>
<dbReference type="KEGG" id="slom:PXH66_21055"/>
<evidence type="ECO:0008006" key="3">
    <source>
        <dbReference type="Google" id="ProtNLM"/>
    </source>
</evidence>
<gene>
    <name evidence="1" type="ORF">PXH66_21055</name>
</gene>
<keyword evidence="2" id="KW-1185">Reference proteome</keyword>
<dbReference type="RefSeq" id="WP_330931893.1">
    <property type="nucleotide sequence ID" value="NZ_CP119075.1"/>
</dbReference>
<name>A0AAE9ZVH5_9BACT</name>
<evidence type="ECO:0000313" key="1">
    <source>
        <dbReference type="EMBL" id="WED64842.1"/>
    </source>
</evidence>